<dbReference type="GO" id="GO:0006109">
    <property type="term" value="P:regulation of carbohydrate metabolic process"/>
    <property type="evidence" value="ECO:0007669"/>
    <property type="project" value="InterPro"/>
</dbReference>
<dbReference type="PANTHER" id="PTHR34984:SF1">
    <property type="entry name" value="CARBON STORAGE REGULATOR"/>
    <property type="match status" value="1"/>
</dbReference>
<dbReference type="GO" id="GO:0048027">
    <property type="term" value="F:mRNA 5'-UTR binding"/>
    <property type="evidence" value="ECO:0007669"/>
    <property type="project" value="UniProtKB-UniRule"/>
</dbReference>
<evidence type="ECO:0000313" key="6">
    <source>
        <dbReference type="EMBL" id="ASJ56096.1"/>
    </source>
</evidence>
<protein>
    <recommendedName>
        <fullName evidence="5">Translational regulator CsrA</fullName>
    </recommendedName>
</protein>
<dbReference type="Pfam" id="PF02599">
    <property type="entry name" value="CsrA"/>
    <property type="match status" value="1"/>
</dbReference>
<dbReference type="EMBL" id="CP018145">
    <property type="protein sequence ID" value="ASJ56096.1"/>
    <property type="molecule type" value="Genomic_DNA"/>
</dbReference>
<dbReference type="GO" id="GO:0006402">
    <property type="term" value="P:mRNA catabolic process"/>
    <property type="evidence" value="ECO:0007669"/>
    <property type="project" value="InterPro"/>
</dbReference>
<dbReference type="InterPro" id="IPR003751">
    <property type="entry name" value="CsrA"/>
</dbReference>
<keyword evidence="2 5" id="KW-0678">Repressor</keyword>
<dbReference type="GO" id="GO:0045947">
    <property type="term" value="P:negative regulation of translational initiation"/>
    <property type="evidence" value="ECO:0007669"/>
    <property type="project" value="UniProtKB-UniRule"/>
</dbReference>
<keyword evidence="5" id="KW-1005">Bacterial flagellum biogenesis</keyword>
<keyword evidence="4 5" id="KW-0694">RNA-binding</keyword>
<name>A0A220MLU5_9BACL</name>
<dbReference type="KEGG" id="bfm:BP422_22645"/>
<evidence type="ECO:0000256" key="4">
    <source>
        <dbReference type="ARBA" id="ARBA00022884"/>
    </source>
</evidence>
<accession>A0A220MLU5</accession>
<dbReference type="GO" id="GO:0005829">
    <property type="term" value="C:cytosol"/>
    <property type="evidence" value="ECO:0007669"/>
    <property type="project" value="TreeGrafter"/>
</dbReference>
<proteinExistence type="inferred from homology"/>
<dbReference type="SUPFAM" id="SSF117130">
    <property type="entry name" value="CsrA-like"/>
    <property type="match status" value="1"/>
</dbReference>
<reference evidence="6 7" key="1">
    <citation type="submission" date="2016-11" db="EMBL/GenBank/DDBJ databases">
        <authorList>
            <person name="Jaros S."/>
            <person name="Januszkiewicz K."/>
            <person name="Wedrychowicz H."/>
        </authorList>
    </citation>
    <scope>NUCLEOTIDE SEQUENCE [LARGE SCALE GENOMIC DNA]</scope>
    <source>
        <strain evidence="6 7">NF2</strain>
    </source>
</reference>
<evidence type="ECO:0000256" key="5">
    <source>
        <dbReference type="HAMAP-Rule" id="MF_00167"/>
    </source>
</evidence>
<dbReference type="Proteomes" id="UP000197781">
    <property type="component" value="Chromosome"/>
</dbReference>
<gene>
    <name evidence="5" type="primary">csrA</name>
    <name evidence="6" type="ORF">BP422_22645</name>
</gene>
<dbReference type="NCBIfam" id="NF002469">
    <property type="entry name" value="PRK01712.1"/>
    <property type="match status" value="1"/>
</dbReference>
<sequence length="79" mass="9042">MLVLSRKKNESIMIGDSIEIKILSIEGDSIRLGIEAPKDVAVYRKEIYIAITEENLQASRRNIDWNALKDLMDHAKEND</sequence>
<dbReference type="Gene3D" id="2.60.40.4380">
    <property type="entry name" value="Translational regulator CsrA"/>
    <property type="match status" value="1"/>
</dbReference>
<comment type="subunit">
    <text evidence="5">Homodimer; the beta-strands of each monomer intercalate to form a hydrophobic core, while the alpha-helices form wings that extend away from the core.</text>
</comment>
<evidence type="ECO:0000256" key="3">
    <source>
        <dbReference type="ARBA" id="ARBA00022845"/>
    </source>
</evidence>
<keyword evidence="3 5" id="KW-0810">Translation regulation</keyword>
<organism evidence="6 7">
    <name type="scientific">Brevibacillus formosus</name>
    <dbReference type="NCBI Taxonomy" id="54913"/>
    <lineage>
        <taxon>Bacteria</taxon>
        <taxon>Bacillati</taxon>
        <taxon>Bacillota</taxon>
        <taxon>Bacilli</taxon>
        <taxon>Bacillales</taxon>
        <taxon>Paenibacillaceae</taxon>
        <taxon>Brevibacillus</taxon>
    </lineage>
</organism>
<dbReference type="RefSeq" id="WP_088909702.1">
    <property type="nucleotide sequence ID" value="NZ_CP018145.1"/>
</dbReference>
<evidence type="ECO:0000313" key="7">
    <source>
        <dbReference type="Proteomes" id="UP000197781"/>
    </source>
</evidence>
<keyword evidence="1 5" id="KW-0963">Cytoplasm</keyword>
<dbReference type="GO" id="GO:1902208">
    <property type="term" value="P:regulation of bacterial-type flagellum assembly"/>
    <property type="evidence" value="ECO:0007669"/>
    <property type="project" value="UniProtKB-UniRule"/>
</dbReference>
<comment type="similarity">
    <text evidence="5">Belongs to the CsrA/RsmA family.</text>
</comment>
<dbReference type="GO" id="GO:0044781">
    <property type="term" value="P:bacterial-type flagellum organization"/>
    <property type="evidence" value="ECO:0007669"/>
    <property type="project" value="UniProtKB-KW"/>
</dbReference>
<comment type="function">
    <text evidence="5">A translational regulator that binds mRNA to regulate translation initiation and/or mRNA stability. Usually binds in the 5'-UTR at or near the Shine-Dalgarno sequence preventing ribosome-binding, thus repressing translation. Its main target seems to be the major flagellin gene, while its function is anatagonized by FliW.</text>
</comment>
<dbReference type="InterPro" id="IPR036107">
    <property type="entry name" value="CsrA_sf"/>
</dbReference>
<evidence type="ECO:0000256" key="1">
    <source>
        <dbReference type="ARBA" id="ARBA00022490"/>
    </source>
</evidence>
<dbReference type="NCBIfam" id="TIGR00202">
    <property type="entry name" value="csrA"/>
    <property type="match status" value="1"/>
</dbReference>
<evidence type="ECO:0000256" key="2">
    <source>
        <dbReference type="ARBA" id="ARBA00022491"/>
    </source>
</evidence>
<dbReference type="FunFam" id="2.60.40.4380:FF:000002">
    <property type="entry name" value="Translational regulator CsrA"/>
    <property type="match status" value="1"/>
</dbReference>
<comment type="subcellular location">
    <subcellularLocation>
        <location evidence="5">Cytoplasm</location>
    </subcellularLocation>
</comment>
<dbReference type="PANTHER" id="PTHR34984">
    <property type="entry name" value="CARBON STORAGE REGULATOR"/>
    <property type="match status" value="1"/>
</dbReference>
<dbReference type="HAMAP" id="MF_00167">
    <property type="entry name" value="CsrA"/>
    <property type="match status" value="1"/>
</dbReference>
<dbReference type="AlphaFoldDB" id="A0A220MLU5"/>